<dbReference type="eggNOG" id="COG2166">
    <property type="taxonomic scope" value="Bacteria"/>
</dbReference>
<dbReference type="HOGENOM" id="CLU_124502_1_0_6"/>
<feature type="domain" description="Fe-S metabolism associated" evidence="2">
    <location>
        <begin position="18"/>
        <end position="136"/>
    </location>
</feature>
<dbReference type="PANTHER" id="PTHR43597">
    <property type="entry name" value="SULFUR ACCEPTOR PROTEIN CSDE"/>
    <property type="match status" value="1"/>
</dbReference>
<keyword evidence="4" id="KW-1185">Reference proteome</keyword>
<comment type="similarity">
    <text evidence="1">Belongs to the SufE family.</text>
</comment>
<proteinExistence type="inferred from homology"/>
<dbReference type="PANTHER" id="PTHR43597:SF5">
    <property type="entry name" value="SUFE-LIKE PROTEIN 2, CHLOROPLASTIC"/>
    <property type="match status" value="1"/>
</dbReference>
<accession>R9S698</accession>
<dbReference type="Gene3D" id="3.90.1010.10">
    <property type="match status" value="1"/>
</dbReference>
<dbReference type="KEGG" id="saga:M5M_15007"/>
<dbReference type="RefSeq" id="WP_016389645.1">
    <property type="nucleotide sequence ID" value="NC_018868.3"/>
</dbReference>
<dbReference type="EMBL" id="CP003746">
    <property type="protein sequence ID" value="AGN11373.1"/>
    <property type="molecule type" value="Genomic_DNA"/>
</dbReference>
<dbReference type="AlphaFoldDB" id="R9S698"/>
<protein>
    <recommendedName>
        <fullName evidence="2">Fe-S metabolism associated domain-containing protein</fullName>
    </recommendedName>
</protein>
<evidence type="ECO:0000313" key="4">
    <source>
        <dbReference type="Proteomes" id="UP000000466"/>
    </source>
</evidence>
<evidence type="ECO:0000256" key="1">
    <source>
        <dbReference type="ARBA" id="ARBA00010282"/>
    </source>
</evidence>
<reference evidence="3 4" key="1">
    <citation type="journal article" date="2013" name="Genome Announc.">
        <title>Complete genome sequence of Simiduia agarivorans SA1(T), a marine bacterium able to degrade a variety of polysaccharides.</title>
        <authorList>
            <person name="Lin S.Y."/>
            <person name="Shieh W.Y."/>
            <person name="Chen J.S."/>
            <person name="Tang S.L."/>
        </authorList>
    </citation>
    <scope>NUCLEOTIDE SEQUENCE [LARGE SCALE GENOMIC DNA]</scope>
    <source>
        <strain evidence="4">DSM 21679 / JCM 13881 / BCRC 17597 / SA1</strain>
    </source>
</reference>
<sequence>MALKAWNYQEEFSPASFQALQAAGHWQAKYRLLLQWGKAVDAKLWLRQDEFLVRGCETSLWLQAEQRDGHWFFALDGDSRIVKGLAVLVLGELNGTQCNPACMSRLLPALTDAGVSQHLSPSRNNGLRALLVRLQALCAE</sequence>
<evidence type="ECO:0000259" key="2">
    <source>
        <dbReference type="Pfam" id="PF02657"/>
    </source>
</evidence>
<dbReference type="OrthoDB" id="9799320at2"/>
<evidence type="ECO:0000313" key="3">
    <source>
        <dbReference type="EMBL" id="AGN11373.1"/>
    </source>
</evidence>
<dbReference type="InterPro" id="IPR003808">
    <property type="entry name" value="Fe-S_metab-assoc_dom"/>
</dbReference>
<dbReference type="Proteomes" id="UP000000466">
    <property type="component" value="Chromosome"/>
</dbReference>
<organism evidence="3 4">
    <name type="scientific">Simiduia agarivorans (strain DSM 21679 / JCM 13881 / BCRC 17597 / SA1)</name>
    <dbReference type="NCBI Taxonomy" id="1117647"/>
    <lineage>
        <taxon>Bacteria</taxon>
        <taxon>Pseudomonadati</taxon>
        <taxon>Pseudomonadota</taxon>
        <taxon>Gammaproteobacteria</taxon>
        <taxon>Cellvibrionales</taxon>
        <taxon>Cellvibrionaceae</taxon>
        <taxon>Simiduia</taxon>
    </lineage>
</organism>
<dbReference type="STRING" id="1117647.M5M_15007"/>
<name>R9S698_SIMAS</name>
<gene>
    <name evidence="3" type="ordered locus">M5M_15007</name>
</gene>
<dbReference type="SUPFAM" id="SSF82649">
    <property type="entry name" value="SufE/NifU"/>
    <property type="match status" value="1"/>
</dbReference>
<dbReference type="Pfam" id="PF02657">
    <property type="entry name" value="SufE"/>
    <property type="match status" value="1"/>
</dbReference>